<feature type="transmembrane region" description="Helical" evidence="5">
    <location>
        <begin position="20"/>
        <end position="40"/>
    </location>
</feature>
<feature type="transmembrane region" description="Helical" evidence="5">
    <location>
        <begin position="309"/>
        <end position="327"/>
    </location>
</feature>
<dbReference type="CDD" id="cd17365">
    <property type="entry name" value="MFS_PcaK_like"/>
    <property type="match status" value="1"/>
</dbReference>
<evidence type="ECO:0000259" key="6">
    <source>
        <dbReference type="PROSITE" id="PS50850"/>
    </source>
</evidence>
<evidence type="ECO:0000256" key="1">
    <source>
        <dbReference type="ARBA" id="ARBA00004141"/>
    </source>
</evidence>
<dbReference type="GO" id="GO:0046943">
    <property type="term" value="F:carboxylic acid transmembrane transporter activity"/>
    <property type="evidence" value="ECO:0007669"/>
    <property type="project" value="TreeGrafter"/>
</dbReference>
<feature type="transmembrane region" description="Helical" evidence="5">
    <location>
        <begin position="52"/>
        <end position="74"/>
    </location>
</feature>
<feature type="domain" description="Major facilitator superfamily (MFS) profile" evidence="6">
    <location>
        <begin position="18"/>
        <end position="425"/>
    </location>
</feature>
<keyword evidence="4 5" id="KW-0472">Membrane</keyword>
<dbReference type="STRING" id="34002.SAMN04489859_100393"/>
<feature type="transmembrane region" description="Helical" evidence="5">
    <location>
        <begin position="145"/>
        <end position="165"/>
    </location>
</feature>
<dbReference type="EMBL" id="FODE01000003">
    <property type="protein sequence ID" value="SEN25246.1"/>
    <property type="molecule type" value="Genomic_DNA"/>
</dbReference>
<dbReference type="InterPro" id="IPR036259">
    <property type="entry name" value="MFS_trans_sf"/>
</dbReference>
<dbReference type="Gene3D" id="1.20.1250.20">
    <property type="entry name" value="MFS general substrate transporter like domains"/>
    <property type="match status" value="1"/>
</dbReference>
<feature type="transmembrane region" description="Helical" evidence="5">
    <location>
        <begin position="333"/>
        <end position="356"/>
    </location>
</feature>
<evidence type="ECO:0000256" key="5">
    <source>
        <dbReference type="SAM" id="Phobius"/>
    </source>
</evidence>
<comment type="subcellular location">
    <subcellularLocation>
        <location evidence="1">Membrane</location>
        <topology evidence="1">Multi-pass membrane protein</topology>
    </subcellularLocation>
</comment>
<keyword evidence="2 5" id="KW-0812">Transmembrane</keyword>
<keyword evidence="3 5" id="KW-1133">Transmembrane helix</keyword>
<feature type="transmembrane region" description="Helical" evidence="5">
    <location>
        <begin position="171"/>
        <end position="190"/>
    </location>
</feature>
<feature type="transmembrane region" description="Helical" evidence="5">
    <location>
        <begin position="368"/>
        <end position="387"/>
    </location>
</feature>
<dbReference type="Pfam" id="PF07690">
    <property type="entry name" value="MFS_1"/>
    <property type="match status" value="1"/>
</dbReference>
<proteinExistence type="predicted"/>
<evidence type="ECO:0000313" key="8">
    <source>
        <dbReference type="Proteomes" id="UP000199054"/>
    </source>
</evidence>
<evidence type="ECO:0000313" key="7">
    <source>
        <dbReference type="EMBL" id="SEN25246.1"/>
    </source>
</evidence>
<dbReference type="PANTHER" id="PTHR23508">
    <property type="entry name" value="CARBOXYLIC ACID TRANSPORTER PROTEIN HOMOLOG"/>
    <property type="match status" value="1"/>
</dbReference>
<dbReference type="InterPro" id="IPR020846">
    <property type="entry name" value="MFS_dom"/>
</dbReference>
<dbReference type="SUPFAM" id="SSF103473">
    <property type="entry name" value="MFS general substrate transporter"/>
    <property type="match status" value="1"/>
</dbReference>
<feature type="transmembrane region" description="Helical" evidence="5">
    <location>
        <begin position="399"/>
        <end position="416"/>
    </location>
</feature>
<accession>A0A1H8F0T2</accession>
<dbReference type="RefSeq" id="WP_090610497.1">
    <property type="nucleotide sequence ID" value="NZ_CP067125.1"/>
</dbReference>
<evidence type="ECO:0000256" key="2">
    <source>
        <dbReference type="ARBA" id="ARBA00022692"/>
    </source>
</evidence>
<sequence>MTLTSTHTVAHGTAARTVALLCWIAVVLDGFDLVVLGALIPTLTGGEIPWMTAAQATFVSTISLVGMTLGALSIGIATDWLGRRKVMIWAVTAFSALTLACAFSQSYVQLGVFRFLAGFGLGGCLPTAIAMVTEFSRGRAGKASTTVMTGYHVGAVATALLGLIVLPSLGWRAMFIIGAIPGFVLAPIMYRHLPESPSFLLATGRRAEAERIAADYHLTLPEAAPQPEERASFGSLFRGTFLRNSIAICVTSFMGLLLVYGLNTWLPKLMVAAGYSLTGGLWLLLLLNAGAVCGLLVAGQVGDRVGLKLAAVAWFLCGAVLLAGLSVRMGPVLLYPMVFLTGCFVFSAQILVYAFVASNYPPGIRATALGMSAGVGRLGAIAGPLAGGTLVSMGIGHPWGFYAFAIVGLLGAIALAQSKVLTQKV</sequence>
<evidence type="ECO:0000256" key="4">
    <source>
        <dbReference type="ARBA" id="ARBA00023136"/>
    </source>
</evidence>
<evidence type="ECO:0000256" key="3">
    <source>
        <dbReference type="ARBA" id="ARBA00022989"/>
    </source>
</evidence>
<feature type="transmembrane region" description="Helical" evidence="5">
    <location>
        <begin position="272"/>
        <end position="297"/>
    </location>
</feature>
<dbReference type="OrthoDB" id="9800416at2"/>
<feature type="transmembrane region" description="Helical" evidence="5">
    <location>
        <begin position="86"/>
        <end position="107"/>
    </location>
</feature>
<name>A0A1H8F0T2_9RHOB</name>
<protein>
    <submittedName>
        <fullName evidence="7">Sugar phosphate permease</fullName>
    </submittedName>
</protein>
<feature type="transmembrane region" description="Helical" evidence="5">
    <location>
        <begin position="113"/>
        <end position="133"/>
    </location>
</feature>
<dbReference type="PANTHER" id="PTHR23508:SF10">
    <property type="entry name" value="CARBOXYLIC ACID TRANSPORTER PROTEIN HOMOLOG"/>
    <property type="match status" value="1"/>
</dbReference>
<organism evidence="7 8">
    <name type="scientific">Paracoccus alcaliphilus</name>
    <dbReference type="NCBI Taxonomy" id="34002"/>
    <lineage>
        <taxon>Bacteria</taxon>
        <taxon>Pseudomonadati</taxon>
        <taxon>Pseudomonadota</taxon>
        <taxon>Alphaproteobacteria</taxon>
        <taxon>Rhodobacterales</taxon>
        <taxon>Paracoccaceae</taxon>
        <taxon>Paracoccus</taxon>
    </lineage>
</organism>
<feature type="transmembrane region" description="Helical" evidence="5">
    <location>
        <begin position="246"/>
        <end position="266"/>
    </location>
</feature>
<gene>
    <name evidence="7" type="ORF">SAMN04489859_100393</name>
</gene>
<keyword evidence="8" id="KW-1185">Reference proteome</keyword>
<dbReference type="AlphaFoldDB" id="A0A1H8F0T2"/>
<reference evidence="7 8" key="1">
    <citation type="submission" date="2016-10" db="EMBL/GenBank/DDBJ databases">
        <authorList>
            <person name="de Groot N.N."/>
        </authorList>
    </citation>
    <scope>NUCLEOTIDE SEQUENCE [LARGE SCALE GENOMIC DNA]</scope>
    <source>
        <strain evidence="7 8">DSM 8512</strain>
    </source>
</reference>
<dbReference type="Proteomes" id="UP000199054">
    <property type="component" value="Unassembled WGS sequence"/>
</dbReference>
<dbReference type="PROSITE" id="PS50850">
    <property type="entry name" value="MFS"/>
    <property type="match status" value="1"/>
</dbReference>
<dbReference type="GO" id="GO:0005886">
    <property type="term" value="C:plasma membrane"/>
    <property type="evidence" value="ECO:0007669"/>
    <property type="project" value="TreeGrafter"/>
</dbReference>
<dbReference type="InterPro" id="IPR011701">
    <property type="entry name" value="MFS"/>
</dbReference>